<dbReference type="Proteomes" id="UP001295463">
    <property type="component" value="Chromosome"/>
</dbReference>
<keyword evidence="8" id="KW-0697">Rotamase</keyword>
<comment type="subcellular location">
    <subcellularLocation>
        <location evidence="1">Cytoplasm</location>
    </subcellularLocation>
</comment>
<protein>
    <recommendedName>
        <fullName evidence="4">Peptidyl-prolyl cis-trans isomerase C</fullName>
    </recommendedName>
    <alternativeName>
        <fullName evidence="6">Parvulin</fullName>
    </alternativeName>
    <alternativeName>
        <fullName evidence="5">Rotamase C</fullName>
    </alternativeName>
</protein>
<evidence type="ECO:0000256" key="5">
    <source>
        <dbReference type="ARBA" id="ARBA00041926"/>
    </source>
</evidence>
<feature type="domain" description="PpiC" evidence="9">
    <location>
        <begin position="1"/>
        <end position="89"/>
    </location>
</feature>
<dbReference type="InterPro" id="IPR052204">
    <property type="entry name" value="PpiC/parvulin_rotamase"/>
</dbReference>
<evidence type="ECO:0000256" key="7">
    <source>
        <dbReference type="ARBA" id="ARBA00046231"/>
    </source>
</evidence>
<evidence type="ECO:0000256" key="1">
    <source>
        <dbReference type="ARBA" id="ARBA00004496"/>
    </source>
</evidence>
<name>A0ABM9D4B2_9BACT</name>
<gene>
    <name evidence="10" type="ORF">GEAMG1_0268</name>
</gene>
<evidence type="ECO:0000313" key="11">
    <source>
        <dbReference type="Proteomes" id="UP001295463"/>
    </source>
</evidence>
<dbReference type="PANTHER" id="PTHR43629">
    <property type="entry name" value="PEPTIDYL-PROLYL CIS-TRANS ISOMERASE"/>
    <property type="match status" value="1"/>
</dbReference>
<keyword evidence="8 10" id="KW-0413">Isomerase</keyword>
<dbReference type="InterPro" id="IPR023058">
    <property type="entry name" value="PPIase_PpiC_CS"/>
</dbReference>
<dbReference type="GO" id="GO:0003755">
    <property type="term" value="F:peptidyl-prolyl cis-trans isomerase activity"/>
    <property type="evidence" value="ECO:0007669"/>
    <property type="project" value="UniProtKB-EC"/>
</dbReference>
<keyword evidence="3" id="KW-0963">Cytoplasm</keyword>
<dbReference type="PANTHER" id="PTHR43629:SF2">
    <property type="entry name" value="RHODANESE-LIKE_PPIC DOMAIN-CONTAINING PROTEIN 12, CHLOROPLASTIC"/>
    <property type="match status" value="1"/>
</dbReference>
<comment type="similarity">
    <text evidence="2">Belongs to the PpiC/parvulin rotamase family.</text>
</comment>
<evidence type="ECO:0000256" key="2">
    <source>
        <dbReference type="ARBA" id="ARBA00007656"/>
    </source>
</evidence>
<reference evidence="10 11" key="1">
    <citation type="submission" date="2022-03" db="EMBL/GenBank/DDBJ databases">
        <authorList>
            <person name="Koch H."/>
        </authorList>
    </citation>
    <scope>NUCLEOTIDE SEQUENCE [LARGE SCALE GENOMIC DNA]</scope>
    <source>
        <strain evidence="10 11">G1</strain>
    </source>
</reference>
<dbReference type="PROSITE" id="PS50198">
    <property type="entry name" value="PPIC_PPIASE_2"/>
    <property type="match status" value="1"/>
</dbReference>
<organism evidence="10 11">
    <name type="scientific">Trichlorobacter ammonificans</name>
    <dbReference type="NCBI Taxonomy" id="2916410"/>
    <lineage>
        <taxon>Bacteria</taxon>
        <taxon>Pseudomonadati</taxon>
        <taxon>Thermodesulfobacteriota</taxon>
        <taxon>Desulfuromonadia</taxon>
        <taxon>Geobacterales</taxon>
        <taxon>Geobacteraceae</taxon>
        <taxon>Trichlorobacter</taxon>
    </lineage>
</organism>
<evidence type="ECO:0000256" key="6">
    <source>
        <dbReference type="ARBA" id="ARBA00043072"/>
    </source>
</evidence>
<accession>A0ABM9D4B2</accession>
<dbReference type="Pfam" id="PF07179">
    <property type="entry name" value="SseB"/>
    <property type="match status" value="1"/>
</dbReference>
<dbReference type="InterPro" id="IPR009839">
    <property type="entry name" value="SseB_N"/>
</dbReference>
<dbReference type="Gene3D" id="3.10.50.40">
    <property type="match status" value="1"/>
</dbReference>
<keyword evidence="11" id="KW-1185">Reference proteome</keyword>
<sequence length="240" mass="26443">MPANARHILVDTEALCLQLKAEIEAGADFADVARRESSCPSRQQGGDLGTFNPGQMVPEFDAAVFTGDVNRVLGPVKTQFGYHLIEVTKRWEGDPAAEARPLDQALLALREGMDDATSQSKFYDLFLNTTFCVPILDKSELSGDVTLEEGQVLPLIIESDGNDYLMIFDSEERLKNWAGEKTAWVPVPGHMLATTTVPPLHMAMNVGTEYSKQFLPDEIAWLREVVERCNQAAAEQGKAD</sequence>
<dbReference type="Pfam" id="PF13616">
    <property type="entry name" value="Rotamase_3"/>
    <property type="match status" value="1"/>
</dbReference>
<dbReference type="InterPro" id="IPR046357">
    <property type="entry name" value="PPIase_dom_sf"/>
</dbReference>
<proteinExistence type="inferred from homology"/>
<evidence type="ECO:0000259" key="9">
    <source>
        <dbReference type="PROSITE" id="PS50198"/>
    </source>
</evidence>
<dbReference type="InterPro" id="IPR000297">
    <property type="entry name" value="PPIase_PpiC"/>
</dbReference>
<evidence type="ECO:0000256" key="4">
    <source>
        <dbReference type="ARBA" id="ARBA00040926"/>
    </source>
</evidence>
<dbReference type="PROSITE" id="PS01096">
    <property type="entry name" value="PPIC_PPIASE_1"/>
    <property type="match status" value="1"/>
</dbReference>
<dbReference type="SUPFAM" id="SSF54534">
    <property type="entry name" value="FKBP-like"/>
    <property type="match status" value="1"/>
</dbReference>
<evidence type="ECO:0000256" key="8">
    <source>
        <dbReference type="PROSITE-ProRule" id="PRU00278"/>
    </source>
</evidence>
<evidence type="ECO:0000256" key="3">
    <source>
        <dbReference type="ARBA" id="ARBA00022490"/>
    </source>
</evidence>
<evidence type="ECO:0000313" key="10">
    <source>
        <dbReference type="EMBL" id="CAH2030090.1"/>
    </source>
</evidence>
<comment type="function">
    <text evidence="7">PPIases accelerate the folding of proteins. It prefers amino acid residues with hydrophobic side chains like leucine and phenylalanine in the P1 position of the peptides substrates.</text>
</comment>
<dbReference type="EMBL" id="OW150024">
    <property type="protein sequence ID" value="CAH2030090.1"/>
    <property type="molecule type" value="Genomic_DNA"/>
</dbReference>